<dbReference type="PANTHER" id="PTHR43784:SF2">
    <property type="entry name" value="GDSL-LIKE LIPASE_ACYLHYDROLASE, PUTATIVE (AFU_ORTHOLOGUE AFUA_2G00820)-RELATED"/>
    <property type="match status" value="1"/>
</dbReference>
<dbReference type="CDD" id="cd01832">
    <property type="entry name" value="SGNH_hydrolase_like_1"/>
    <property type="match status" value="1"/>
</dbReference>
<dbReference type="PANTHER" id="PTHR43784">
    <property type="entry name" value="GDSL-LIKE LIPASE/ACYLHYDROLASE, PUTATIVE (AFU_ORTHOLOGUE AFUA_2G00820)-RELATED"/>
    <property type="match status" value="1"/>
</dbReference>
<comment type="caution">
    <text evidence="2">The sequence shown here is derived from an EMBL/GenBank/DDBJ whole genome shotgun (WGS) entry which is preliminary data.</text>
</comment>
<dbReference type="EMBL" id="BAAANY010000008">
    <property type="protein sequence ID" value="GAA1670489.1"/>
    <property type="molecule type" value="Genomic_DNA"/>
</dbReference>
<organism evidence="2 3">
    <name type="scientific">Fodinicola feengrottensis</name>
    <dbReference type="NCBI Taxonomy" id="435914"/>
    <lineage>
        <taxon>Bacteria</taxon>
        <taxon>Bacillati</taxon>
        <taxon>Actinomycetota</taxon>
        <taxon>Actinomycetes</taxon>
        <taxon>Mycobacteriales</taxon>
        <taxon>Fodinicola</taxon>
    </lineage>
</organism>
<dbReference type="Pfam" id="PF13472">
    <property type="entry name" value="Lipase_GDSL_2"/>
    <property type="match status" value="1"/>
</dbReference>
<dbReference type="InterPro" id="IPR053140">
    <property type="entry name" value="GDSL_Rv0518-like"/>
</dbReference>
<evidence type="ECO:0000259" key="1">
    <source>
        <dbReference type="Pfam" id="PF13472"/>
    </source>
</evidence>
<keyword evidence="2" id="KW-0378">Hydrolase</keyword>
<name>A0ABP4SBP5_9ACTN</name>
<protein>
    <submittedName>
        <fullName evidence="2">SGNH/GDSL hydrolase family protein</fullName>
    </submittedName>
</protein>
<dbReference type="Gene3D" id="3.40.50.1110">
    <property type="entry name" value="SGNH hydrolase"/>
    <property type="match status" value="1"/>
</dbReference>
<reference evidence="3" key="1">
    <citation type="journal article" date="2019" name="Int. J. Syst. Evol. Microbiol.">
        <title>The Global Catalogue of Microorganisms (GCM) 10K type strain sequencing project: providing services to taxonomists for standard genome sequencing and annotation.</title>
        <authorList>
            <consortium name="The Broad Institute Genomics Platform"/>
            <consortium name="The Broad Institute Genome Sequencing Center for Infectious Disease"/>
            <person name="Wu L."/>
            <person name="Ma J."/>
        </authorList>
    </citation>
    <scope>NUCLEOTIDE SEQUENCE [LARGE SCALE GENOMIC DNA]</scope>
    <source>
        <strain evidence="3">JCM 14718</strain>
    </source>
</reference>
<dbReference type="InterPro" id="IPR013830">
    <property type="entry name" value="SGNH_hydro"/>
</dbReference>
<proteinExistence type="predicted"/>
<evidence type="ECO:0000313" key="2">
    <source>
        <dbReference type="EMBL" id="GAA1670489.1"/>
    </source>
</evidence>
<dbReference type="SUPFAM" id="SSF52266">
    <property type="entry name" value="SGNH hydrolase"/>
    <property type="match status" value="1"/>
</dbReference>
<dbReference type="InterPro" id="IPR036514">
    <property type="entry name" value="SGNH_hydro_sf"/>
</dbReference>
<dbReference type="GO" id="GO:0016787">
    <property type="term" value="F:hydrolase activity"/>
    <property type="evidence" value="ECO:0007669"/>
    <property type="project" value="UniProtKB-KW"/>
</dbReference>
<sequence length="292" mass="31292">MSLRRPLRFVALGDSTTVGLGDPLPGGGWRGWASLLALAMDAVFINVAVNGATAADVSGGQLEKALVQRPHIASVLVGVNDTLRGNFRADVCATHLERTVAGLTAAGATVLTARMPDPGRMLSLPAALARPLARRIAEVNTAVDDISRRYGTVHVDLAGDPRTYERPLWSVDRLHPSEVGHRHIAVEYAAALTALGFHLPGRLTVDRSGGAQVTRRGQLWWLATRGTAWVAARSHDLVPQLVGLAAAEIWADLRRRPLEQPPRPAPVLRTEWRVTPPTPAALAEVEPVQVAL</sequence>
<gene>
    <name evidence="2" type="ORF">GCM10009765_19910</name>
</gene>
<evidence type="ECO:0000313" key="3">
    <source>
        <dbReference type="Proteomes" id="UP001500618"/>
    </source>
</evidence>
<feature type="domain" description="SGNH hydrolase-type esterase" evidence="1">
    <location>
        <begin position="11"/>
        <end position="182"/>
    </location>
</feature>
<keyword evidence="3" id="KW-1185">Reference proteome</keyword>
<dbReference type="Proteomes" id="UP001500618">
    <property type="component" value="Unassembled WGS sequence"/>
</dbReference>
<accession>A0ABP4SBP5</accession>